<evidence type="ECO:0000313" key="2">
    <source>
        <dbReference type="Proteomes" id="UP000593735"/>
    </source>
</evidence>
<name>A0A7S7M9L7_9ACTN</name>
<dbReference type="Proteomes" id="UP000593735">
    <property type="component" value="Chromosome"/>
</dbReference>
<organism evidence="1 2">
    <name type="scientific">Thermophilibacter immobilis</name>
    <dbReference type="NCBI Taxonomy" id="2779519"/>
    <lineage>
        <taxon>Bacteria</taxon>
        <taxon>Bacillati</taxon>
        <taxon>Actinomycetota</taxon>
        <taxon>Coriobacteriia</taxon>
        <taxon>Coriobacteriales</taxon>
        <taxon>Atopobiaceae</taxon>
        <taxon>Thermophilibacter</taxon>
    </lineage>
</organism>
<protein>
    <submittedName>
        <fullName evidence="1">Uncharacterized protein</fullName>
    </submittedName>
</protein>
<dbReference type="AlphaFoldDB" id="A0A7S7M9L7"/>
<keyword evidence="2" id="KW-1185">Reference proteome</keyword>
<accession>A0A7S7M9L7</accession>
<sequence length="223" mass="25301">MRNVDIRSIPYATDETLSVLELLNDRSTTSAEPSDIATVARAALSLGRNEAMRWRGFNLTVELQRAGMEVRHVKSSPSGGGSPVRLAALTVFGKSPGKERYVDLFLDEIARKQEALATCGIEMSLDELVEIHLAHEFYHFVEFSHNRRTEEMVPEVRMRGRWAARHHRLKHAGEVGAHAFAKEWTGSALHPILLDVIVQMTWSRPMRDDFEGRVRRAWEILGM</sequence>
<dbReference type="KEGG" id="tio:INP52_03530"/>
<evidence type="ECO:0000313" key="1">
    <source>
        <dbReference type="EMBL" id="QOY61281.1"/>
    </source>
</evidence>
<dbReference type="EMBL" id="CP063767">
    <property type="protein sequence ID" value="QOY61281.1"/>
    <property type="molecule type" value="Genomic_DNA"/>
</dbReference>
<dbReference type="RefSeq" id="WP_194372458.1">
    <property type="nucleotide sequence ID" value="NZ_CP063767.1"/>
</dbReference>
<reference evidence="1 2" key="1">
    <citation type="submission" date="2020-10" db="EMBL/GenBank/DDBJ databases">
        <title>Olsenella immobilis sp.nov., isolated from the mud in a fermentation cellar used for the production of Chinese strong-flavoured liquor.</title>
        <authorList>
            <person name="Lu L."/>
        </authorList>
    </citation>
    <scope>NUCLEOTIDE SEQUENCE [LARGE SCALE GENOMIC DNA]</scope>
    <source>
        <strain evidence="1 2">LZLJ-2</strain>
    </source>
</reference>
<proteinExistence type="predicted"/>
<gene>
    <name evidence="1" type="ORF">INP52_03530</name>
</gene>